<keyword evidence="11 14" id="KW-0472">Membrane</keyword>
<comment type="subcellular location">
    <subcellularLocation>
        <location evidence="1 14">Cell outer membrane</location>
        <topology evidence="1 14">Multi-pass membrane protein</topology>
    </subcellularLocation>
</comment>
<evidence type="ECO:0000256" key="9">
    <source>
        <dbReference type="ARBA" id="ARBA00023065"/>
    </source>
</evidence>
<keyword evidence="9" id="KW-0406">Ion transport</keyword>
<feature type="signal peptide" evidence="17">
    <location>
        <begin position="1"/>
        <end position="28"/>
    </location>
</feature>
<dbReference type="InterPro" id="IPR010917">
    <property type="entry name" value="TonB_rcpt_CS"/>
</dbReference>
<name>A0A0X8K6L0_FAUOS</name>
<dbReference type="PROSITE" id="PS52016">
    <property type="entry name" value="TONB_DEPENDENT_REC_3"/>
    <property type="match status" value="1"/>
</dbReference>
<dbReference type="InterPro" id="IPR010105">
    <property type="entry name" value="TonB_sidphr_rcpt"/>
</dbReference>
<evidence type="ECO:0000256" key="15">
    <source>
        <dbReference type="PROSITE-ProRule" id="PRU10144"/>
    </source>
</evidence>
<dbReference type="GO" id="GO:0015344">
    <property type="term" value="F:siderophore uptake transmembrane transporter activity"/>
    <property type="evidence" value="ECO:0007669"/>
    <property type="project" value="TreeGrafter"/>
</dbReference>
<evidence type="ECO:0000256" key="10">
    <source>
        <dbReference type="ARBA" id="ARBA00023077"/>
    </source>
</evidence>
<dbReference type="CDD" id="cd01347">
    <property type="entry name" value="ligand_gated_channel"/>
    <property type="match status" value="1"/>
</dbReference>
<dbReference type="RefSeq" id="WP_062332697.1">
    <property type="nucleotide sequence ID" value="NZ_CBCRZU010000010.1"/>
</dbReference>
<dbReference type="Proteomes" id="UP000234914">
    <property type="component" value="Unassembled WGS sequence"/>
</dbReference>
<dbReference type="InterPro" id="IPR036942">
    <property type="entry name" value="Beta-barrel_TonB_sf"/>
</dbReference>
<reference evidence="21 23" key="2">
    <citation type="submission" date="2018-06" db="EMBL/GenBank/DDBJ databases">
        <authorList>
            <consortium name="Pathogen Informatics"/>
            <person name="Doyle S."/>
        </authorList>
    </citation>
    <scope>NUCLEOTIDE SEQUENCE [LARGE SCALE GENOMIC DNA]</scope>
    <source>
        <strain evidence="21 23">NCTC10465</strain>
    </source>
</reference>
<feature type="domain" description="TonB-dependent receptor plug" evidence="19">
    <location>
        <begin position="81"/>
        <end position="178"/>
    </location>
</feature>
<evidence type="ECO:0000256" key="11">
    <source>
        <dbReference type="ARBA" id="ARBA00023136"/>
    </source>
</evidence>
<evidence type="ECO:0000313" key="20">
    <source>
        <dbReference type="EMBL" id="PKZ69215.1"/>
    </source>
</evidence>
<dbReference type="PANTHER" id="PTHR32552">
    <property type="entry name" value="FERRICHROME IRON RECEPTOR-RELATED"/>
    <property type="match status" value="1"/>
</dbReference>
<organism evidence="20 22">
    <name type="scientific">Faucicola osloensis</name>
    <name type="common">Moraxella osloensis</name>
    <dbReference type="NCBI Taxonomy" id="34062"/>
    <lineage>
        <taxon>Bacteria</taxon>
        <taxon>Pseudomonadati</taxon>
        <taxon>Pseudomonadota</taxon>
        <taxon>Gammaproteobacteria</taxon>
        <taxon>Moraxellales</taxon>
        <taxon>Moraxellaceae</taxon>
        <taxon>Faucicola</taxon>
    </lineage>
</organism>
<dbReference type="NCBIfam" id="TIGR01783">
    <property type="entry name" value="TonB-siderophor"/>
    <property type="match status" value="1"/>
</dbReference>
<evidence type="ECO:0000256" key="17">
    <source>
        <dbReference type="SAM" id="SignalP"/>
    </source>
</evidence>
<dbReference type="AlphaFoldDB" id="A0A0X8K6L0"/>
<dbReference type="Proteomes" id="UP000255230">
    <property type="component" value="Unassembled WGS sequence"/>
</dbReference>
<dbReference type="InterPro" id="IPR037066">
    <property type="entry name" value="Plug_dom_sf"/>
</dbReference>
<evidence type="ECO:0000256" key="8">
    <source>
        <dbReference type="ARBA" id="ARBA00023004"/>
    </source>
</evidence>
<evidence type="ECO:0000256" key="4">
    <source>
        <dbReference type="ARBA" id="ARBA00022452"/>
    </source>
</evidence>
<dbReference type="GO" id="GO:0015891">
    <property type="term" value="P:siderophore transport"/>
    <property type="evidence" value="ECO:0007669"/>
    <property type="project" value="InterPro"/>
</dbReference>
<dbReference type="EMBL" id="UGPY01000001">
    <property type="protein sequence ID" value="STY96428.1"/>
    <property type="molecule type" value="Genomic_DNA"/>
</dbReference>
<evidence type="ECO:0000313" key="21">
    <source>
        <dbReference type="EMBL" id="STY96428.1"/>
    </source>
</evidence>
<dbReference type="Gene3D" id="2.40.170.20">
    <property type="entry name" value="TonB-dependent receptor, beta-barrel domain"/>
    <property type="match status" value="1"/>
</dbReference>
<dbReference type="KEGG" id="mos:AXE82_06360"/>
<keyword evidence="8" id="KW-0408">Iron</keyword>
<dbReference type="InterPro" id="IPR039426">
    <property type="entry name" value="TonB-dep_rcpt-like"/>
</dbReference>
<gene>
    <name evidence="21" type="primary">fcuA</name>
    <name evidence="20" type="ORF">CYJ96_03505</name>
    <name evidence="21" type="ORF">NCTC10465_00182</name>
</gene>
<dbReference type="EMBL" id="PKJS01000004">
    <property type="protein sequence ID" value="PKZ69215.1"/>
    <property type="molecule type" value="Genomic_DNA"/>
</dbReference>
<evidence type="ECO:0000313" key="22">
    <source>
        <dbReference type="Proteomes" id="UP000234914"/>
    </source>
</evidence>
<keyword evidence="5" id="KW-0410">Iron transport</keyword>
<keyword evidence="23" id="KW-1185">Reference proteome</keyword>
<accession>A0A0X8K6L0</accession>
<feature type="chain" id="PRO_5014528485" evidence="17">
    <location>
        <begin position="29"/>
        <end position="748"/>
    </location>
</feature>
<evidence type="ECO:0000256" key="14">
    <source>
        <dbReference type="PROSITE-ProRule" id="PRU01360"/>
    </source>
</evidence>
<comment type="similarity">
    <text evidence="2 14 16">Belongs to the TonB-dependent receptor family.</text>
</comment>
<evidence type="ECO:0000256" key="13">
    <source>
        <dbReference type="ARBA" id="ARBA00023237"/>
    </source>
</evidence>
<protein>
    <submittedName>
        <fullName evidence="21">Ferrichrome receptor FcuA</fullName>
    </submittedName>
    <submittedName>
        <fullName evidence="20">TonB-dependent siderophore receptor</fullName>
    </submittedName>
</protein>
<evidence type="ECO:0000256" key="5">
    <source>
        <dbReference type="ARBA" id="ARBA00022496"/>
    </source>
</evidence>
<evidence type="ECO:0000256" key="7">
    <source>
        <dbReference type="ARBA" id="ARBA00022729"/>
    </source>
</evidence>
<feature type="domain" description="TonB-dependent receptor-like beta-barrel" evidence="18">
    <location>
        <begin position="263"/>
        <end position="707"/>
    </location>
</feature>
<keyword evidence="7 17" id="KW-0732">Signal</keyword>
<dbReference type="Pfam" id="PF07715">
    <property type="entry name" value="Plug"/>
    <property type="match status" value="1"/>
</dbReference>
<evidence type="ECO:0000259" key="18">
    <source>
        <dbReference type="Pfam" id="PF00593"/>
    </source>
</evidence>
<evidence type="ECO:0000256" key="6">
    <source>
        <dbReference type="ARBA" id="ARBA00022692"/>
    </source>
</evidence>
<dbReference type="PANTHER" id="PTHR32552:SF82">
    <property type="entry name" value="FCUA PROTEIN"/>
    <property type="match status" value="1"/>
</dbReference>
<dbReference type="GO" id="GO:0038023">
    <property type="term" value="F:signaling receptor activity"/>
    <property type="evidence" value="ECO:0007669"/>
    <property type="project" value="InterPro"/>
</dbReference>
<reference evidence="20 22" key="1">
    <citation type="submission" date="2017-12" db="EMBL/GenBank/DDBJ databases">
        <title>Phylogenetic diversity of female urinary microbiome.</title>
        <authorList>
            <person name="Thomas-White K."/>
            <person name="Wolfe A.J."/>
        </authorList>
    </citation>
    <scope>NUCLEOTIDE SEQUENCE [LARGE SCALE GENOMIC DNA]</scope>
    <source>
        <strain evidence="20 22">UMB0416</strain>
    </source>
</reference>
<dbReference type="Pfam" id="PF00593">
    <property type="entry name" value="TonB_dep_Rec_b-barrel"/>
    <property type="match status" value="1"/>
</dbReference>
<dbReference type="InterPro" id="IPR000531">
    <property type="entry name" value="Beta-barrel_TonB"/>
</dbReference>
<dbReference type="Gene3D" id="2.170.130.10">
    <property type="entry name" value="TonB-dependent receptor, plug domain"/>
    <property type="match status" value="1"/>
</dbReference>
<proteinExistence type="inferred from homology"/>
<evidence type="ECO:0000256" key="3">
    <source>
        <dbReference type="ARBA" id="ARBA00022448"/>
    </source>
</evidence>
<keyword evidence="6 14" id="KW-0812">Transmembrane</keyword>
<dbReference type="InterPro" id="IPR012910">
    <property type="entry name" value="Plug_dom"/>
</dbReference>
<dbReference type="SUPFAM" id="SSF56935">
    <property type="entry name" value="Porins"/>
    <property type="match status" value="1"/>
</dbReference>
<keyword evidence="4 14" id="KW-1134">Transmembrane beta strand</keyword>
<dbReference type="PROSITE" id="PS01156">
    <property type="entry name" value="TONB_DEPENDENT_REC_2"/>
    <property type="match status" value="1"/>
</dbReference>
<keyword evidence="3 14" id="KW-0813">Transport</keyword>
<dbReference type="GO" id="GO:0009279">
    <property type="term" value="C:cell outer membrane"/>
    <property type="evidence" value="ECO:0007669"/>
    <property type="project" value="UniProtKB-SubCell"/>
</dbReference>
<keyword evidence="13 14" id="KW-0998">Cell outer membrane</keyword>
<evidence type="ECO:0000256" key="16">
    <source>
        <dbReference type="RuleBase" id="RU003357"/>
    </source>
</evidence>
<evidence type="ECO:0000313" key="23">
    <source>
        <dbReference type="Proteomes" id="UP000255230"/>
    </source>
</evidence>
<dbReference type="GeneID" id="35777509"/>
<sequence length="748" mass="80508">MRLSLLSLAVRSSLAASTIGLLSTAAMAEEANTTEAATETLLDEIVVTASADASKTGLPPAYQGGQVATGSRIGILGNKSTMETPFSTTAYTNDFILNKQADSVGDILKKDSTVRVARGFGNFQEAYLIRGFVTNSDDTMMNGLYGIMPRQFIASELFERVEVQRGASTFLNGIAPGGSNKGGTVNLLPKRATQTPIRQVTISSENAENGKIALDVGQRFGANQAYGVRANVAYQDGGTAVDDEKAKLGLVGLGLDYRQDNMRLSADLGYQNNELQKTRTNVTLSGLTRVPNAADAKSNWSQPWSYSNEKDVFGTLRAEYDLSPNLTAYGAYGFRHGEEENSLANLTVTNLNGDGTTYRFDNAREDDINTGEIGIRGKLTSGKINHNWVVSGNIYKAQTKAPYQFDWQNTLTTNLYHPTSYAKPSWSAAALAGGDIDHPTKTGETTLTSVALADTLAFMDDKLQVTLGARHQTIEDESFNPTTQASNGKYKESKTTPAFALLYRPSDEWSVFANYMQSLSKGETAPLTTTIDGVATELTNAGQAMSPYVTKQSEIGVKYDRGVIGAGLTVFQTNKPRYTTVDTTFEAHGKNQHKGIELNVYGQPTANMRVLGGVTFLDTQQKDTGNDATEGKQVIGAAKHLLNLGLEYDLPQLDGLTLTGDVIHTGKRYANDANTLKVDGYTTVDLGARYKTQLAGKAVTLKGVIANVTDKDYWSSVGGYENTAGDNGAGYLTLGEPRTLKLSATFDF</sequence>
<keyword evidence="10 16" id="KW-0798">TonB box</keyword>
<evidence type="ECO:0000259" key="19">
    <source>
        <dbReference type="Pfam" id="PF07715"/>
    </source>
</evidence>
<evidence type="ECO:0000256" key="2">
    <source>
        <dbReference type="ARBA" id="ARBA00009810"/>
    </source>
</evidence>
<feature type="short sequence motif" description="TonB C-terminal box" evidence="15">
    <location>
        <begin position="731"/>
        <end position="748"/>
    </location>
</feature>
<evidence type="ECO:0000256" key="1">
    <source>
        <dbReference type="ARBA" id="ARBA00004571"/>
    </source>
</evidence>
<evidence type="ECO:0000256" key="12">
    <source>
        <dbReference type="ARBA" id="ARBA00023170"/>
    </source>
</evidence>
<keyword evidence="12 20" id="KW-0675">Receptor</keyword>